<keyword evidence="5" id="KW-0949">S-adenosyl-L-methionine</keyword>
<dbReference type="GO" id="GO:0008168">
    <property type="term" value="F:methyltransferase activity"/>
    <property type="evidence" value="ECO:0007669"/>
    <property type="project" value="UniProtKB-KW"/>
</dbReference>
<gene>
    <name evidence="8" type="ORF">B9Z37_05100</name>
</gene>
<evidence type="ECO:0000256" key="3">
    <source>
        <dbReference type="ARBA" id="ARBA00022603"/>
    </source>
</evidence>
<dbReference type="EMBL" id="NESN01000002">
    <property type="protein sequence ID" value="PUE53961.1"/>
    <property type="molecule type" value="Genomic_DNA"/>
</dbReference>
<dbReference type="InterPro" id="IPR046341">
    <property type="entry name" value="SET_dom_sf"/>
</dbReference>
<dbReference type="RefSeq" id="WP_108311969.1">
    <property type="nucleotide sequence ID" value="NZ_NESN01000002.1"/>
</dbReference>
<dbReference type="PROSITE" id="PS50868">
    <property type="entry name" value="POST_SET"/>
    <property type="match status" value="1"/>
</dbReference>
<evidence type="ECO:0000313" key="9">
    <source>
        <dbReference type="Proteomes" id="UP000250790"/>
    </source>
</evidence>
<proteinExistence type="predicted"/>
<dbReference type="PANTHER" id="PTHR22884">
    <property type="entry name" value="SET DOMAIN PROTEINS"/>
    <property type="match status" value="1"/>
</dbReference>
<sequence length="150" mass="16950">MSRPDACWSVESSAVHGKGVFATRHIAAGERIIEYVGEVITMVEAIRRHPHDVNNPDHTFYFHLDDGRVIDALYGGNDSKWINHSCRPNCEPDLVKGRIFIKTRRPVYRGEELTFDYGLFSDEPMTDALKARYACRCGAAKCRGTMLSTD</sequence>
<dbReference type="OrthoDB" id="9790349at2"/>
<organism evidence="8 9">
    <name type="scientific">Limnohabitans parvus II-B4</name>
    <dbReference type="NCBI Taxonomy" id="1293052"/>
    <lineage>
        <taxon>Bacteria</taxon>
        <taxon>Pseudomonadati</taxon>
        <taxon>Pseudomonadota</taxon>
        <taxon>Betaproteobacteria</taxon>
        <taxon>Burkholderiales</taxon>
        <taxon>Comamonadaceae</taxon>
        <taxon>Limnohabitans</taxon>
    </lineage>
</organism>
<dbReference type="GO" id="GO:0032259">
    <property type="term" value="P:methylation"/>
    <property type="evidence" value="ECO:0007669"/>
    <property type="project" value="UniProtKB-KW"/>
</dbReference>
<dbReference type="SUPFAM" id="SSF82199">
    <property type="entry name" value="SET domain"/>
    <property type="match status" value="1"/>
</dbReference>
<keyword evidence="3 8" id="KW-0489">Methyltransferase</keyword>
<dbReference type="SMART" id="SM00317">
    <property type="entry name" value="SET"/>
    <property type="match status" value="1"/>
</dbReference>
<name>A0A315E9E6_9BURK</name>
<comment type="caution">
    <text evidence="8">The sequence shown here is derived from an EMBL/GenBank/DDBJ whole genome shotgun (WGS) entry which is preliminary data.</text>
</comment>
<evidence type="ECO:0000259" key="6">
    <source>
        <dbReference type="PROSITE" id="PS50280"/>
    </source>
</evidence>
<keyword evidence="9" id="KW-1185">Reference proteome</keyword>
<dbReference type="PROSITE" id="PS50280">
    <property type="entry name" value="SET"/>
    <property type="match status" value="1"/>
</dbReference>
<evidence type="ECO:0000256" key="1">
    <source>
        <dbReference type="ARBA" id="ARBA00004286"/>
    </source>
</evidence>
<dbReference type="Gene3D" id="2.170.270.10">
    <property type="entry name" value="SET domain"/>
    <property type="match status" value="1"/>
</dbReference>
<dbReference type="GO" id="GO:0005694">
    <property type="term" value="C:chromosome"/>
    <property type="evidence" value="ECO:0007669"/>
    <property type="project" value="UniProtKB-SubCell"/>
</dbReference>
<dbReference type="InterPro" id="IPR003616">
    <property type="entry name" value="Post-SET_dom"/>
</dbReference>
<dbReference type="InterPro" id="IPR050777">
    <property type="entry name" value="SET2_Histone-Lys_MeTrsfase"/>
</dbReference>
<dbReference type="AlphaFoldDB" id="A0A315E9E6"/>
<feature type="domain" description="Post-SET" evidence="7">
    <location>
        <begin position="131"/>
        <end position="147"/>
    </location>
</feature>
<evidence type="ECO:0000256" key="2">
    <source>
        <dbReference type="ARBA" id="ARBA00022454"/>
    </source>
</evidence>
<dbReference type="Proteomes" id="UP000250790">
    <property type="component" value="Unassembled WGS sequence"/>
</dbReference>
<dbReference type="InterPro" id="IPR001214">
    <property type="entry name" value="SET_dom"/>
</dbReference>
<dbReference type="Pfam" id="PF00856">
    <property type="entry name" value="SET"/>
    <property type="match status" value="1"/>
</dbReference>
<accession>A0A315E9E6</accession>
<keyword evidence="2" id="KW-0158">Chromosome</keyword>
<protein>
    <submittedName>
        <fullName evidence="8">SET domain-containing protein-lysine N-methyltransferase</fullName>
    </submittedName>
</protein>
<evidence type="ECO:0000256" key="4">
    <source>
        <dbReference type="ARBA" id="ARBA00022679"/>
    </source>
</evidence>
<feature type="domain" description="SET" evidence="6">
    <location>
        <begin position="6"/>
        <end position="118"/>
    </location>
</feature>
<keyword evidence="4 8" id="KW-0808">Transferase</keyword>
<evidence type="ECO:0000259" key="7">
    <source>
        <dbReference type="PROSITE" id="PS50868"/>
    </source>
</evidence>
<reference evidence="8 9" key="1">
    <citation type="submission" date="2017-04" db="EMBL/GenBank/DDBJ databases">
        <title>Unexpected and diverse lifestyles within the genus Limnohabitans.</title>
        <authorList>
            <person name="Kasalicky V."/>
            <person name="Mehrshad M."/>
            <person name="Andrei S.-A."/>
            <person name="Salcher M."/>
            <person name="Kratochvilova H."/>
            <person name="Simek K."/>
            <person name="Ghai R."/>
        </authorList>
    </citation>
    <scope>NUCLEOTIDE SEQUENCE [LARGE SCALE GENOMIC DNA]</scope>
    <source>
        <strain evidence="8 9">II-B4</strain>
    </source>
</reference>
<evidence type="ECO:0000256" key="5">
    <source>
        <dbReference type="ARBA" id="ARBA00022691"/>
    </source>
</evidence>
<evidence type="ECO:0000313" key="8">
    <source>
        <dbReference type="EMBL" id="PUE53961.1"/>
    </source>
</evidence>
<comment type="subcellular location">
    <subcellularLocation>
        <location evidence="1">Chromosome</location>
    </subcellularLocation>
</comment>